<comment type="caution">
    <text evidence="10">The sequence shown here is derived from an EMBL/GenBank/DDBJ whole genome shotgun (WGS) entry which is preliminary data.</text>
</comment>
<dbReference type="GO" id="GO:0004518">
    <property type="term" value="F:nuclease activity"/>
    <property type="evidence" value="ECO:0007669"/>
    <property type="project" value="UniProtKB-KW"/>
</dbReference>
<dbReference type="AlphaFoldDB" id="A0AAE0DUJ4"/>
<dbReference type="Pfam" id="PF13359">
    <property type="entry name" value="DDE_Tnp_4"/>
    <property type="match status" value="1"/>
</dbReference>
<dbReference type="EMBL" id="JANJYJ010000009">
    <property type="protein sequence ID" value="KAK3189010.1"/>
    <property type="molecule type" value="Genomic_DNA"/>
</dbReference>
<evidence type="ECO:0000256" key="6">
    <source>
        <dbReference type="ARBA" id="ARBA00022801"/>
    </source>
</evidence>
<evidence type="ECO:0000259" key="8">
    <source>
        <dbReference type="Pfam" id="PF13359"/>
    </source>
</evidence>
<evidence type="ECO:0000259" key="9">
    <source>
        <dbReference type="Pfam" id="PF26138"/>
    </source>
</evidence>
<keyword evidence="7" id="KW-0539">Nucleus</keyword>
<keyword evidence="11" id="KW-1185">Reference proteome</keyword>
<dbReference type="GO" id="GO:0016787">
    <property type="term" value="F:hydrolase activity"/>
    <property type="evidence" value="ECO:0007669"/>
    <property type="project" value="UniProtKB-KW"/>
</dbReference>
<evidence type="ECO:0008006" key="12">
    <source>
        <dbReference type="Google" id="ProtNLM"/>
    </source>
</evidence>
<evidence type="ECO:0000256" key="1">
    <source>
        <dbReference type="ARBA" id="ARBA00001968"/>
    </source>
</evidence>
<evidence type="ECO:0000256" key="7">
    <source>
        <dbReference type="ARBA" id="ARBA00023242"/>
    </source>
</evidence>
<sequence length="269" mass="31419">MAMFLMIVSHNLRNRVVRNRFKHSTQTVHKCFHEVLADMMKFSKEMITPPSFNGNCNGISNHRLRQIFKRGCYQNVMAICDFDMIFRYVAVGSEGTAQDLRVLTETIHNPSHNFPMPPNDKYYLVDAAYSHTKGFIAPYQQVRYWLGDFRNGGRANGKEEIFNHSHSKLRNVIERAFGVLKARFPILKRMSPYSFYTQKNIVIACIALHNFLRQISIDDELFSLYEDEELIVENEMQIINYQIQTIALGHQMQMQYLCNGLETISLKNF</sequence>
<evidence type="ECO:0000256" key="4">
    <source>
        <dbReference type="ARBA" id="ARBA00022722"/>
    </source>
</evidence>
<dbReference type="PANTHER" id="PTHR22930:SF262">
    <property type="entry name" value="MYB_SANT-LIKE DOMAIN, HARBINGER TRANSPOSASE-DERIVED NUCLEASE DOMAIN PROTEIN-RELATED"/>
    <property type="match status" value="1"/>
</dbReference>
<keyword evidence="4" id="KW-0540">Nuclease</keyword>
<evidence type="ECO:0000313" key="11">
    <source>
        <dbReference type="Proteomes" id="UP001281410"/>
    </source>
</evidence>
<comment type="cofactor">
    <cofactor evidence="1">
        <name>a divalent metal cation</name>
        <dbReference type="ChEBI" id="CHEBI:60240"/>
    </cofactor>
</comment>
<keyword evidence="5" id="KW-0479">Metal-binding</keyword>
<evidence type="ECO:0000313" key="10">
    <source>
        <dbReference type="EMBL" id="KAK3189010.1"/>
    </source>
</evidence>
<keyword evidence="6" id="KW-0378">Hydrolase</keyword>
<evidence type="ECO:0000256" key="5">
    <source>
        <dbReference type="ARBA" id="ARBA00022723"/>
    </source>
</evidence>
<comment type="subcellular location">
    <subcellularLocation>
        <location evidence="2">Nucleus</location>
    </subcellularLocation>
</comment>
<dbReference type="InterPro" id="IPR045249">
    <property type="entry name" value="HARBI1-like"/>
</dbReference>
<comment type="similarity">
    <text evidence="3">Belongs to the HARBI1 family.</text>
</comment>
<dbReference type="GO" id="GO:0005634">
    <property type="term" value="C:nucleus"/>
    <property type="evidence" value="ECO:0007669"/>
    <property type="project" value="UniProtKB-SubCell"/>
</dbReference>
<proteinExistence type="inferred from homology"/>
<protein>
    <recommendedName>
        <fullName evidence="12">DDE Tnp4 domain-containing protein</fullName>
    </recommendedName>
</protein>
<feature type="domain" description="DDE Tnp4" evidence="8">
    <location>
        <begin position="75"/>
        <end position="210"/>
    </location>
</feature>
<organism evidence="10 11">
    <name type="scientific">Dipteronia sinensis</name>
    <dbReference type="NCBI Taxonomy" id="43782"/>
    <lineage>
        <taxon>Eukaryota</taxon>
        <taxon>Viridiplantae</taxon>
        <taxon>Streptophyta</taxon>
        <taxon>Embryophyta</taxon>
        <taxon>Tracheophyta</taxon>
        <taxon>Spermatophyta</taxon>
        <taxon>Magnoliopsida</taxon>
        <taxon>eudicotyledons</taxon>
        <taxon>Gunneridae</taxon>
        <taxon>Pentapetalae</taxon>
        <taxon>rosids</taxon>
        <taxon>malvids</taxon>
        <taxon>Sapindales</taxon>
        <taxon>Sapindaceae</taxon>
        <taxon>Hippocastanoideae</taxon>
        <taxon>Acereae</taxon>
        <taxon>Dipteronia</taxon>
    </lineage>
</organism>
<feature type="domain" description="DUF8040" evidence="9">
    <location>
        <begin position="1"/>
        <end position="41"/>
    </location>
</feature>
<dbReference type="InterPro" id="IPR058353">
    <property type="entry name" value="DUF8040"/>
</dbReference>
<dbReference type="Proteomes" id="UP001281410">
    <property type="component" value="Unassembled WGS sequence"/>
</dbReference>
<accession>A0AAE0DUJ4</accession>
<dbReference type="PANTHER" id="PTHR22930">
    <property type="match status" value="1"/>
</dbReference>
<gene>
    <name evidence="10" type="ORF">Dsin_028571</name>
</gene>
<dbReference type="GO" id="GO:0046872">
    <property type="term" value="F:metal ion binding"/>
    <property type="evidence" value="ECO:0007669"/>
    <property type="project" value="UniProtKB-KW"/>
</dbReference>
<reference evidence="10" key="1">
    <citation type="journal article" date="2023" name="Plant J.">
        <title>Genome sequences and population genomics provide insights into the demographic history, inbreeding, and mutation load of two 'living fossil' tree species of Dipteronia.</title>
        <authorList>
            <person name="Feng Y."/>
            <person name="Comes H.P."/>
            <person name="Chen J."/>
            <person name="Zhu S."/>
            <person name="Lu R."/>
            <person name="Zhang X."/>
            <person name="Li P."/>
            <person name="Qiu J."/>
            <person name="Olsen K.M."/>
            <person name="Qiu Y."/>
        </authorList>
    </citation>
    <scope>NUCLEOTIDE SEQUENCE</scope>
    <source>
        <strain evidence="10">NBL</strain>
    </source>
</reference>
<evidence type="ECO:0000256" key="3">
    <source>
        <dbReference type="ARBA" id="ARBA00006958"/>
    </source>
</evidence>
<dbReference type="InterPro" id="IPR027806">
    <property type="entry name" value="HARBI1_dom"/>
</dbReference>
<evidence type="ECO:0000256" key="2">
    <source>
        <dbReference type="ARBA" id="ARBA00004123"/>
    </source>
</evidence>
<name>A0AAE0DUJ4_9ROSI</name>
<dbReference type="Pfam" id="PF26138">
    <property type="entry name" value="DUF8040"/>
    <property type="match status" value="1"/>
</dbReference>